<keyword evidence="2" id="KW-1185">Reference proteome</keyword>
<dbReference type="RefSeq" id="WP_090125271.1">
    <property type="nucleotide sequence ID" value="NZ_CP045300.1"/>
</dbReference>
<dbReference type="Proteomes" id="UP000199187">
    <property type="component" value="Unassembled WGS sequence"/>
</dbReference>
<evidence type="ECO:0008006" key="3">
    <source>
        <dbReference type="Google" id="ProtNLM"/>
    </source>
</evidence>
<dbReference type="OrthoDB" id="2661796at2"/>
<dbReference type="EMBL" id="FPAU01000007">
    <property type="protein sequence ID" value="SFU15938.1"/>
    <property type="molecule type" value="Genomic_DNA"/>
</dbReference>
<name>A0A1I7DW79_9ENTR</name>
<accession>A0A1I7DW79</accession>
<proteinExistence type="predicted"/>
<dbReference type="AlphaFoldDB" id="A0A1I7DW79"/>
<evidence type="ECO:0000313" key="2">
    <source>
        <dbReference type="Proteomes" id="UP000199187"/>
    </source>
</evidence>
<gene>
    <name evidence="1" type="ORF">SAMN05192562_10784</name>
</gene>
<sequence>MSQQYTVNVTNNSTIFGSFCIYQSLPDISNPNIMSLAWLTKSAFPGTQLSFTWGIDYSFVWDDSGPLNVGSVFTASQSVPCDPSGSNNITLMYSNGAYNFSGLNNGGRNGTLFITGHESINPVNNAAVGIAMSGAGTFVQPAQPNMDLVFSVTPTYWITYGNYIPGQVIQISDISNAQQLTFPMGSYELDVALQRNNSWVVTSNS</sequence>
<organism evidence="1 2">
    <name type="scientific">Kosakonia arachidis</name>
    <dbReference type="NCBI Taxonomy" id="551989"/>
    <lineage>
        <taxon>Bacteria</taxon>
        <taxon>Pseudomonadati</taxon>
        <taxon>Pseudomonadota</taxon>
        <taxon>Gammaproteobacteria</taxon>
        <taxon>Enterobacterales</taxon>
        <taxon>Enterobacteriaceae</taxon>
        <taxon>Kosakonia</taxon>
    </lineage>
</organism>
<evidence type="ECO:0000313" key="1">
    <source>
        <dbReference type="EMBL" id="SFU15938.1"/>
    </source>
</evidence>
<protein>
    <recommendedName>
        <fullName evidence="3">Protein rhiA</fullName>
    </recommendedName>
</protein>
<reference evidence="2" key="1">
    <citation type="submission" date="2016-10" db="EMBL/GenBank/DDBJ databases">
        <authorList>
            <person name="Varghese N."/>
            <person name="Submissions S."/>
        </authorList>
    </citation>
    <scope>NUCLEOTIDE SEQUENCE [LARGE SCALE GENOMIC DNA]</scope>
    <source>
        <strain evidence="2">Ah-143</strain>
    </source>
</reference>